<comment type="caution">
    <text evidence="6">The sequence shown here is derived from an EMBL/GenBank/DDBJ whole genome shotgun (WGS) entry which is preliminary data.</text>
</comment>
<evidence type="ECO:0000256" key="4">
    <source>
        <dbReference type="SAM" id="MobiDB-lite"/>
    </source>
</evidence>
<keyword evidence="7" id="KW-1185">Reference proteome</keyword>
<dbReference type="OrthoDB" id="192577at2759"/>
<evidence type="ECO:0000313" key="6">
    <source>
        <dbReference type="EMBL" id="GMH76468.1"/>
    </source>
</evidence>
<reference evidence="7" key="1">
    <citation type="journal article" date="2023" name="Commun. Biol.">
        <title>Genome analysis of Parmales, the sister group of diatoms, reveals the evolutionary specialization of diatoms from phago-mixotrophs to photoautotrophs.</title>
        <authorList>
            <person name="Ban H."/>
            <person name="Sato S."/>
            <person name="Yoshikawa S."/>
            <person name="Yamada K."/>
            <person name="Nakamura Y."/>
            <person name="Ichinomiya M."/>
            <person name="Sato N."/>
            <person name="Blanc-Mathieu R."/>
            <person name="Endo H."/>
            <person name="Kuwata A."/>
            <person name="Ogata H."/>
        </authorList>
    </citation>
    <scope>NUCLEOTIDE SEQUENCE [LARGE SCALE GENOMIC DNA]</scope>
    <source>
        <strain evidence="7">NIES 3701</strain>
    </source>
</reference>
<dbReference type="AlphaFoldDB" id="A0A9W7EH38"/>
<organism evidence="6 7">
    <name type="scientific">Triparma strigata</name>
    <dbReference type="NCBI Taxonomy" id="1606541"/>
    <lineage>
        <taxon>Eukaryota</taxon>
        <taxon>Sar</taxon>
        <taxon>Stramenopiles</taxon>
        <taxon>Ochrophyta</taxon>
        <taxon>Bolidophyceae</taxon>
        <taxon>Parmales</taxon>
        <taxon>Triparmaceae</taxon>
        <taxon>Triparma</taxon>
    </lineage>
</organism>
<dbReference type="GO" id="GO:0007584">
    <property type="term" value="P:response to nutrient"/>
    <property type="evidence" value="ECO:0007669"/>
    <property type="project" value="TreeGrafter"/>
</dbReference>
<evidence type="ECO:0000259" key="5">
    <source>
        <dbReference type="SMART" id="SM00861"/>
    </source>
</evidence>
<accession>A0A9W7EH38</accession>
<dbReference type="PANTHER" id="PTHR42980:SF1">
    <property type="entry name" value="2-OXOISOVALERATE DEHYDROGENASE SUBUNIT BETA, MITOCHONDRIAL"/>
    <property type="match status" value="1"/>
</dbReference>
<dbReference type="SMART" id="SM00861">
    <property type="entry name" value="Transket_pyr"/>
    <property type="match status" value="1"/>
</dbReference>
<feature type="domain" description="Transketolase-like pyrimidine-binding" evidence="5">
    <location>
        <begin position="450"/>
        <end position="623"/>
    </location>
</feature>
<evidence type="ECO:0000256" key="3">
    <source>
        <dbReference type="ARBA" id="ARBA00051764"/>
    </source>
</evidence>
<evidence type="ECO:0000313" key="7">
    <source>
        <dbReference type="Proteomes" id="UP001165085"/>
    </source>
</evidence>
<dbReference type="InterPro" id="IPR001017">
    <property type="entry name" value="DH_E1"/>
</dbReference>
<comment type="cofactor">
    <cofactor evidence="1">
        <name>thiamine diphosphate</name>
        <dbReference type="ChEBI" id="CHEBI:58937"/>
    </cofactor>
</comment>
<gene>
    <name evidence="6" type="ORF">TrST_g1985</name>
</gene>
<evidence type="ECO:0000256" key="1">
    <source>
        <dbReference type="ARBA" id="ARBA00001964"/>
    </source>
</evidence>
<dbReference type="SUPFAM" id="SSF52518">
    <property type="entry name" value="Thiamin diphosphate-binding fold (THDP-binding)"/>
    <property type="match status" value="2"/>
</dbReference>
<proteinExistence type="predicted"/>
<sequence length="785" mass="86405">MLRHSQFRILHHQIQINGRSSRSSRSRTQHAPRRALATLLSEKRTNASSDIEALSESVALNEFRAYLDASKSRSAPIQSSPLGLPATATVPLLQSIFTTFWLHYHSRVASLCGEGFYTIGPCGEENLSGAALALEEEDSVALHYRHLGISVLRGWRRRSDGKYDQKSFEKVVLDRARGYTVSLSDPVTAGNHCALGGNPTDFIVTSTLASQAPPAVGRALGNTLAHHVIKSSDHLTFPKKAVHYVTLGDGSINNAHFLAALNLARYAQHNRQKCPVVFGISNNEMCISLKGNKYLSNFLQSAGVQVFECDGNRIGEVYQSTRDAVEYSRKKGRPSIVVYKDLKRRFGHAATDRQNAYLEDEVIEEQRAGGNLERACEDAVASGEISWDEVARIFEEVGATVEHAFDEASQEPKVSERKQQLEQASQPRVEIPRLLQDAGYEGKVAEGRKDIMRKNMNKGLAEQLETNPRVVYLGEDVEHGGYYLVTDSLAKKFPRRVRDFPPDETTLIGAGMGYAQAGLVPIVEIPYAKYLDCGADMFFEACVSNWLSGGKAGLGMVFRLQGFDRGTFGGNFHTHNTLHMPPGIDVVCYSNGEDYVRGLRGAVKQAEGGRLTMLVDCTDLLNKRHLVGKDKGWLRAYPADSGEALSVHDVRVYGTNPSGRGKIAVVSYGNGVVTSLQAREELSAELKEDVDVIDCMLLSEAPDGLKEELQMYDKVVFADICKEGQNPFSGMLPTLNRTVDKGGAELSKKQWSLIAACKTYNPLGNLVTFLNVEDVKAAINEINER</sequence>
<dbReference type="InterPro" id="IPR005475">
    <property type="entry name" value="Transketolase-like_Pyr-bd"/>
</dbReference>
<dbReference type="Pfam" id="PF02779">
    <property type="entry name" value="Transket_pyr"/>
    <property type="match status" value="1"/>
</dbReference>
<dbReference type="GO" id="GO:0003863">
    <property type="term" value="F:branched-chain 2-oxo acid dehydrogenase activity"/>
    <property type="evidence" value="ECO:0007669"/>
    <property type="project" value="UniProtKB-EC"/>
</dbReference>
<dbReference type="Pfam" id="PF00676">
    <property type="entry name" value="E1_dh"/>
    <property type="match status" value="1"/>
</dbReference>
<comment type="catalytic activity">
    <reaction evidence="3">
        <text>N(6)-[(R)-lipoyl]-L-lysyl-[protein] + 3-methyl-2-oxobutanoate + H(+) = N(6)-[(R)-S(8)-2-methylpropanoyldihydrolipoyl]-L-lysyl-[protein] + CO2</text>
        <dbReference type="Rhea" id="RHEA:13457"/>
        <dbReference type="Rhea" id="RHEA-COMP:10474"/>
        <dbReference type="Rhea" id="RHEA-COMP:10497"/>
        <dbReference type="ChEBI" id="CHEBI:11851"/>
        <dbReference type="ChEBI" id="CHEBI:15378"/>
        <dbReference type="ChEBI" id="CHEBI:16526"/>
        <dbReference type="ChEBI" id="CHEBI:83099"/>
        <dbReference type="ChEBI" id="CHEBI:83142"/>
        <dbReference type="EC" id="1.2.4.4"/>
    </reaction>
    <physiologicalReaction direction="left-to-right" evidence="3">
        <dbReference type="Rhea" id="RHEA:13458"/>
    </physiologicalReaction>
</comment>
<protein>
    <recommendedName>
        <fullName evidence="5">Transketolase-like pyrimidine-binding domain-containing protein</fullName>
    </recommendedName>
</protein>
<keyword evidence="2" id="KW-0560">Oxidoreductase</keyword>
<dbReference type="PANTHER" id="PTHR42980">
    <property type="entry name" value="2-OXOISOVALERATE DEHYDROGENASE SUBUNIT BETA-RELATED"/>
    <property type="match status" value="1"/>
</dbReference>
<dbReference type="EMBL" id="BRXY01000197">
    <property type="protein sequence ID" value="GMH76468.1"/>
    <property type="molecule type" value="Genomic_DNA"/>
</dbReference>
<dbReference type="Proteomes" id="UP001165085">
    <property type="component" value="Unassembled WGS sequence"/>
</dbReference>
<evidence type="ECO:0000256" key="2">
    <source>
        <dbReference type="ARBA" id="ARBA00023002"/>
    </source>
</evidence>
<dbReference type="InterPro" id="IPR029061">
    <property type="entry name" value="THDP-binding"/>
</dbReference>
<name>A0A9W7EH38_9STRA</name>
<feature type="region of interest" description="Disordered" evidence="4">
    <location>
        <begin position="406"/>
        <end position="428"/>
    </location>
</feature>
<dbReference type="Gene3D" id="3.40.50.970">
    <property type="match status" value="2"/>
</dbReference>
<dbReference type="GO" id="GO:0009083">
    <property type="term" value="P:branched-chain amino acid catabolic process"/>
    <property type="evidence" value="ECO:0007669"/>
    <property type="project" value="TreeGrafter"/>
</dbReference>